<name>A0AA85IY72_TRIRE</name>
<evidence type="ECO:0000256" key="1">
    <source>
        <dbReference type="SAM" id="MobiDB-lite"/>
    </source>
</evidence>
<reference evidence="2" key="1">
    <citation type="submission" date="2022-06" db="EMBL/GenBank/DDBJ databases">
        <authorList>
            <person name="Berger JAMES D."/>
            <person name="Berger JAMES D."/>
        </authorList>
    </citation>
    <scope>NUCLEOTIDE SEQUENCE [LARGE SCALE GENOMIC DNA]</scope>
</reference>
<organism evidence="2 3">
    <name type="scientific">Trichobilharzia regenti</name>
    <name type="common">Nasal bird schistosome</name>
    <dbReference type="NCBI Taxonomy" id="157069"/>
    <lineage>
        <taxon>Eukaryota</taxon>
        <taxon>Metazoa</taxon>
        <taxon>Spiralia</taxon>
        <taxon>Lophotrochozoa</taxon>
        <taxon>Platyhelminthes</taxon>
        <taxon>Trematoda</taxon>
        <taxon>Digenea</taxon>
        <taxon>Strigeidida</taxon>
        <taxon>Schistosomatoidea</taxon>
        <taxon>Schistosomatidae</taxon>
        <taxon>Trichobilharzia</taxon>
    </lineage>
</organism>
<dbReference type="Proteomes" id="UP000050795">
    <property type="component" value="Unassembled WGS sequence"/>
</dbReference>
<feature type="compositionally biased region" description="Basic and acidic residues" evidence="1">
    <location>
        <begin position="89"/>
        <end position="100"/>
    </location>
</feature>
<dbReference type="AlphaFoldDB" id="A0AA85IY72"/>
<accession>A0AA85IY72</accession>
<feature type="compositionally biased region" description="Basic and acidic residues" evidence="1">
    <location>
        <begin position="152"/>
        <end position="170"/>
    </location>
</feature>
<feature type="compositionally biased region" description="Low complexity" evidence="1">
    <location>
        <begin position="199"/>
        <end position="213"/>
    </location>
</feature>
<feature type="region of interest" description="Disordered" evidence="1">
    <location>
        <begin position="74"/>
        <end position="115"/>
    </location>
</feature>
<proteinExistence type="predicted"/>
<feature type="region of interest" description="Disordered" evidence="1">
    <location>
        <begin position="132"/>
        <end position="221"/>
    </location>
</feature>
<dbReference type="WBParaSite" id="TREG1_128300.1">
    <property type="protein sequence ID" value="TREG1_128300.1"/>
    <property type="gene ID" value="TREG1_128300"/>
</dbReference>
<reference evidence="3" key="2">
    <citation type="submission" date="2023-11" db="UniProtKB">
        <authorList>
            <consortium name="WormBaseParasite"/>
        </authorList>
    </citation>
    <scope>IDENTIFICATION</scope>
</reference>
<protein>
    <submittedName>
        <fullName evidence="3">Uncharacterized protein</fullName>
    </submittedName>
</protein>
<evidence type="ECO:0000313" key="3">
    <source>
        <dbReference type="WBParaSite" id="TREG1_128300.1"/>
    </source>
</evidence>
<feature type="compositionally biased region" description="Polar residues" evidence="1">
    <location>
        <begin position="171"/>
        <end position="187"/>
    </location>
</feature>
<sequence length="221" mass="24890">MNTSNELKATLETLKNLKYFYPPSQINIPPTSTLKNVNDTLTDLFYANLMHLLHNNSQSSVTPHPEDHLTSYEHTRRSDQSTHLSCGHNDCDGNDEKSRSDSSNQTLSQEHSHPRVMNVSFNVANLIDHQNHHDATCDNDDGNDNDVDGEDEKSTSEGKITDDNHREYDSLNRQSVPSQKYSTTPNHQLLDMEDELMLSVSNNNSSASSNTESPLDYSLIK</sequence>
<feature type="compositionally biased region" description="Acidic residues" evidence="1">
    <location>
        <begin position="137"/>
        <end position="151"/>
    </location>
</feature>
<keyword evidence="2" id="KW-1185">Reference proteome</keyword>
<evidence type="ECO:0000313" key="2">
    <source>
        <dbReference type="Proteomes" id="UP000050795"/>
    </source>
</evidence>